<feature type="transmembrane region" description="Helical" evidence="1">
    <location>
        <begin position="36"/>
        <end position="59"/>
    </location>
</feature>
<keyword evidence="4" id="KW-1185">Reference proteome</keyword>
<feature type="transmembrane region" description="Helical" evidence="1">
    <location>
        <begin position="176"/>
        <end position="193"/>
    </location>
</feature>
<evidence type="ECO:0000313" key="4">
    <source>
        <dbReference type="Proteomes" id="UP000055611"/>
    </source>
</evidence>
<dbReference type="Proteomes" id="UP000055611">
    <property type="component" value="Chromosome"/>
</dbReference>
<protein>
    <submittedName>
        <fullName evidence="3">Phosphoesterase PA-phosphatase</fullName>
    </submittedName>
</protein>
<keyword evidence="1" id="KW-0472">Membrane</keyword>
<organism evidence="3 4">
    <name type="scientific">Pseudodesulfovibrio indicus</name>
    <dbReference type="NCBI Taxonomy" id="1716143"/>
    <lineage>
        <taxon>Bacteria</taxon>
        <taxon>Pseudomonadati</taxon>
        <taxon>Thermodesulfobacteriota</taxon>
        <taxon>Desulfovibrionia</taxon>
        <taxon>Desulfovibrionales</taxon>
        <taxon>Desulfovibrionaceae</taxon>
    </lineage>
</organism>
<dbReference type="SUPFAM" id="SSF48317">
    <property type="entry name" value="Acid phosphatase/Vanadium-dependent haloperoxidase"/>
    <property type="match status" value="1"/>
</dbReference>
<dbReference type="PANTHER" id="PTHR14969">
    <property type="entry name" value="SPHINGOSINE-1-PHOSPHATE PHOSPHOHYDROLASE"/>
    <property type="match status" value="1"/>
</dbReference>
<dbReference type="PANTHER" id="PTHR14969:SF13">
    <property type="entry name" value="AT30094P"/>
    <property type="match status" value="1"/>
</dbReference>
<evidence type="ECO:0000313" key="3">
    <source>
        <dbReference type="EMBL" id="AMK11424.1"/>
    </source>
</evidence>
<gene>
    <name evidence="3" type="ORF">AWY79_10000</name>
</gene>
<dbReference type="SMART" id="SM00014">
    <property type="entry name" value="acidPPc"/>
    <property type="match status" value="1"/>
</dbReference>
<proteinExistence type="predicted"/>
<feature type="transmembrane region" description="Helical" evidence="1">
    <location>
        <begin position="65"/>
        <end position="86"/>
    </location>
</feature>
<reference evidence="3 4" key="1">
    <citation type="journal article" date="2016" name="Front. Microbiol.">
        <title>Genome Sequence of the Piezophilic, Mesophilic Sulfate-Reducing Bacterium Desulfovibrio indicus J2T.</title>
        <authorList>
            <person name="Cao J."/>
            <person name="Maignien L."/>
            <person name="Shao Z."/>
            <person name="Alain K."/>
            <person name="Jebbar M."/>
        </authorList>
    </citation>
    <scope>NUCLEOTIDE SEQUENCE [LARGE SCALE GENOMIC DNA]</scope>
    <source>
        <strain evidence="3 4">J2</strain>
    </source>
</reference>
<evidence type="ECO:0000256" key="1">
    <source>
        <dbReference type="SAM" id="Phobius"/>
    </source>
</evidence>
<keyword evidence="1" id="KW-1133">Transmembrane helix</keyword>
<accession>A0ABN4LYV7</accession>
<dbReference type="InterPro" id="IPR036938">
    <property type="entry name" value="PAP2/HPO_sf"/>
</dbReference>
<dbReference type="EMBL" id="CP014206">
    <property type="protein sequence ID" value="AMK11424.1"/>
    <property type="molecule type" value="Genomic_DNA"/>
</dbReference>
<feature type="domain" description="Phosphatidic acid phosphatase type 2/haloperoxidase" evidence="2">
    <location>
        <begin position="69"/>
        <end position="190"/>
    </location>
</feature>
<name>A0ABN4LYV7_9BACT</name>
<dbReference type="Gene3D" id="1.20.144.10">
    <property type="entry name" value="Phosphatidic acid phosphatase type 2/haloperoxidase"/>
    <property type="match status" value="1"/>
</dbReference>
<keyword evidence="1" id="KW-0812">Transmembrane</keyword>
<evidence type="ECO:0000259" key="2">
    <source>
        <dbReference type="SMART" id="SM00014"/>
    </source>
</evidence>
<sequence length="206" mass="23380">MRKPHEEPYVFRHPALDLQLFLLINQHWRCALFDTLMPLFSSTAVLVAILAAAVIATVAKGGKRQLLYFLILLAGMGISDFSTKLAKDQIYRVRPLNAVAGTWYVDNGEWRTRSADFVRTKERGTSYPSAHAANTMTLALLALLLWPRLKRWPLLVPLITGYSRVYLGKHYPTDVLAGWLWGVVVAGAVWLIWKELERRVPSLRPV</sequence>
<dbReference type="InterPro" id="IPR000326">
    <property type="entry name" value="PAP2/HPO"/>
</dbReference>
<dbReference type="Pfam" id="PF01569">
    <property type="entry name" value="PAP2"/>
    <property type="match status" value="1"/>
</dbReference>